<dbReference type="EC" id="2.7.1.-" evidence="4"/>
<sequence length="302" mass="32857">MNKTDLVIAGNITIDDMVMADGTKHLGATGGDVLYAALAARLWGVRVGMLSRLGEDFPQENLVRCQDAGLDISGMPYYPGPGVRNWVIYHPDGRRDFEGRVPGLIEYLSPSVADIPPHYESADICFVAAMPIESQLELARHFSEQGKTVVFDPYEVHCTEKPQLVEETLRYTAVFLPSEVEVRRLRGDVPFEQAAREFAALGPNWVVIKLGGSGCLVYSRQADSCTYLPSYRQARVVDTTGAGDAFGGGLCAGLAQGKDMCTAALMGTATASIAIEDFGSTPLLARAPQEARQRLEDLLRQR</sequence>
<dbReference type="AlphaFoldDB" id="A0A1C6K828"/>
<gene>
    <name evidence="4" type="primary">ydjH_12</name>
    <name evidence="4" type="ORF">SAMEA3545359_02732</name>
</gene>
<accession>A0A1C6K828</accession>
<name>A0A1C6K828_9FIRM</name>
<dbReference type="PANTHER" id="PTHR10584:SF166">
    <property type="entry name" value="RIBOKINASE"/>
    <property type="match status" value="1"/>
</dbReference>
<feature type="domain" description="Carbohydrate kinase PfkB" evidence="3">
    <location>
        <begin position="30"/>
        <end position="281"/>
    </location>
</feature>
<proteinExistence type="predicted"/>
<dbReference type="InterPro" id="IPR011611">
    <property type="entry name" value="PfkB_dom"/>
</dbReference>
<evidence type="ECO:0000256" key="1">
    <source>
        <dbReference type="ARBA" id="ARBA00022679"/>
    </source>
</evidence>
<dbReference type="InterPro" id="IPR029056">
    <property type="entry name" value="Ribokinase-like"/>
</dbReference>
<dbReference type="SUPFAM" id="SSF53613">
    <property type="entry name" value="Ribokinase-like"/>
    <property type="match status" value="1"/>
</dbReference>
<reference evidence="4" key="1">
    <citation type="submission" date="2015-09" db="EMBL/GenBank/DDBJ databases">
        <authorList>
            <consortium name="Pathogen Informatics"/>
        </authorList>
    </citation>
    <scope>NUCLEOTIDE SEQUENCE</scope>
    <source>
        <strain evidence="4">2789STDY5834896</strain>
    </source>
</reference>
<keyword evidence="2 4" id="KW-0418">Kinase</keyword>
<dbReference type="PANTHER" id="PTHR10584">
    <property type="entry name" value="SUGAR KINASE"/>
    <property type="match status" value="1"/>
</dbReference>
<dbReference type="Gene3D" id="3.40.1190.20">
    <property type="match status" value="1"/>
</dbReference>
<evidence type="ECO:0000313" key="4">
    <source>
        <dbReference type="EMBL" id="SCJ90529.1"/>
    </source>
</evidence>
<keyword evidence="1 4" id="KW-0808">Transferase</keyword>
<dbReference type="Pfam" id="PF00294">
    <property type="entry name" value="PfkB"/>
    <property type="match status" value="1"/>
</dbReference>
<organism evidence="4">
    <name type="scientific">uncultured Anaerotruncus sp</name>
    <dbReference type="NCBI Taxonomy" id="905011"/>
    <lineage>
        <taxon>Bacteria</taxon>
        <taxon>Bacillati</taxon>
        <taxon>Bacillota</taxon>
        <taxon>Clostridia</taxon>
        <taxon>Eubacteriales</taxon>
        <taxon>Oscillospiraceae</taxon>
        <taxon>Anaerotruncus</taxon>
        <taxon>environmental samples</taxon>
    </lineage>
</organism>
<dbReference type="EMBL" id="FMHG01000004">
    <property type="protein sequence ID" value="SCJ90529.1"/>
    <property type="molecule type" value="Genomic_DNA"/>
</dbReference>
<dbReference type="GO" id="GO:0005829">
    <property type="term" value="C:cytosol"/>
    <property type="evidence" value="ECO:0007669"/>
    <property type="project" value="TreeGrafter"/>
</dbReference>
<evidence type="ECO:0000259" key="3">
    <source>
        <dbReference type="Pfam" id="PF00294"/>
    </source>
</evidence>
<protein>
    <submittedName>
        <fullName evidence="4">Uncharacterized sugar kinase ydjH</fullName>
        <ecNumber evidence="4">2.7.1.-</ecNumber>
    </submittedName>
</protein>
<evidence type="ECO:0000256" key="2">
    <source>
        <dbReference type="ARBA" id="ARBA00022777"/>
    </source>
</evidence>
<dbReference type="GO" id="GO:0016301">
    <property type="term" value="F:kinase activity"/>
    <property type="evidence" value="ECO:0007669"/>
    <property type="project" value="UniProtKB-KW"/>
</dbReference>